<dbReference type="RefSeq" id="WP_342069621.1">
    <property type="nucleotide sequence ID" value="NZ_CP151762.1"/>
</dbReference>
<dbReference type="PANTHER" id="PTHR12815:SF18">
    <property type="entry name" value="SORTING AND ASSEMBLY MACHINERY COMPONENT 50 HOMOLOG"/>
    <property type="match status" value="1"/>
</dbReference>
<comment type="subcellular location">
    <subcellularLocation>
        <location evidence="1">Membrane</location>
    </subcellularLocation>
</comment>
<keyword evidence="3" id="KW-0812">Transmembrane</keyword>
<dbReference type="Proteomes" id="UP001451782">
    <property type="component" value="Chromosome"/>
</dbReference>
<evidence type="ECO:0000313" key="7">
    <source>
        <dbReference type="EMBL" id="WZU63225.1"/>
    </source>
</evidence>
<dbReference type="InterPro" id="IPR010827">
    <property type="entry name" value="BamA/TamA_POTRA"/>
</dbReference>
<protein>
    <submittedName>
        <fullName evidence="7">Autotransporter assembly complex family protein</fullName>
    </submittedName>
</protein>
<dbReference type="PANTHER" id="PTHR12815">
    <property type="entry name" value="SORTING AND ASSEMBLY MACHINERY SAMM50 PROTEIN FAMILY MEMBER"/>
    <property type="match status" value="1"/>
</dbReference>
<evidence type="ECO:0000256" key="2">
    <source>
        <dbReference type="ARBA" id="ARBA00022452"/>
    </source>
</evidence>
<dbReference type="InterPro" id="IPR000184">
    <property type="entry name" value="Bac_surfAg_D15"/>
</dbReference>
<dbReference type="KEGG" id="yag:AABB28_15410"/>
<keyword evidence="4" id="KW-0472">Membrane</keyword>
<dbReference type="GO" id="GO:0019867">
    <property type="term" value="C:outer membrane"/>
    <property type="evidence" value="ECO:0007669"/>
    <property type="project" value="InterPro"/>
</dbReference>
<accession>A0AAN0NGL1</accession>
<sequence>MLKRYCAIAFVCATTANAQEVRLVSDAARSALNDASLLRALEDDAAPQDYIAAARADYRRLLTALYASGYYGGSISITVDGIEAANIAPLDAPDAIREVVITVEPGDRFTFGDVQIFPLPPQTTLLEDLGPRRTAESPEIGAVVRDGISSWRDLGYAKTRVVDQRIIARHADAKLDVNVALDTGPRLQFGPLSVSGNRNVSDDRIREIAGLPVGEVFSPQEMAAAERRLRRTGTFASVALAEDDQIGPDDTLPISAQVSEANPRRIGFGIELSTIEGLTLSSFWLHRNLLGGAERIRVDAEVSGISGETGGIDYRLGGTFTRPATFGADTDYFLSAEISREDEPEFLIDKIGFETGFSRILSDDLTVRAGVGVLRAREETDLETREYTLFTLPMDATLDRRDDPSNASNGYYLDVDATPFISTDGEISGMQLYGDARGYVTLGEENRLTFAGRLQLGSVVGAALDEAPADFLFYSGGGGTVRGQAYQSLGIETVQGLETVTTGGASFLGTQLEARYAIRENISLVGFYDFGQVGAGASPFDDAESHAGAGIGLRYNTGIGPIRLDLGTQASGDNAGRDLQVYIGIGQAF</sequence>
<feature type="domain" description="POTRA" evidence="6">
    <location>
        <begin position="190"/>
        <end position="242"/>
    </location>
</feature>
<evidence type="ECO:0000256" key="4">
    <source>
        <dbReference type="ARBA" id="ARBA00023136"/>
    </source>
</evidence>
<reference evidence="7 8" key="1">
    <citation type="submission" date="2024-04" db="EMBL/GenBank/DDBJ databases">
        <title>Phylogenomic analyses of a clade within the roseobacter group suggest taxonomic reassignments of species of the genera Aestuariivita, Citreicella, Loktanella, Nautella, Pelagibaca, Ruegeria, Thalassobius, Thiobacimonas and Tropicibacter, and the proposal o.</title>
        <authorList>
            <person name="Jeon C.O."/>
        </authorList>
    </citation>
    <scope>NUCLEOTIDE SEQUENCE [LARGE SCALE GENOMIC DNA]</scope>
    <source>
        <strain evidence="7 8">G8-12</strain>
    </source>
</reference>
<dbReference type="Pfam" id="PF07244">
    <property type="entry name" value="POTRA"/>
    <property type="match status" value="1"/>
</dbReference>
<dbReference type="AlphaFoldDB" id="A0AAN0NGL1"/>
<proteinExistence type="predicted"/>
<keyword evidence="2" id="KW-1134">Transmembrane beta strand</keyword>
<evidence type="ECO:0000259" key="5">
    <source>
        <dbReference type="Pfam" id="PF01103"/>
    </source>
</evidence>
<dbReference type="InterPro" id="IPR039910">
    <property type="entry name" value="D15-like"/>
</dbReference>
<organism evidence="7 8">
    <name type="scientific">Yoonia algicola</name>
    <dbReference type="NCBI Taxonomy" id="3137368"/>
    <lineage>
        <taxon>Bacteria</taxon>
        <taxon>Pseudomonadati</taxon>
        <taxon>Pseudomonadota</taxon>
        <taxon>Alphaproteobacteria</taxon>
        <taxon>Rhodobacterales</taxon>
        <taxon>Paracoccaceae</taxon>
        <taxon>Yoonia</taxon>
    </lineage>
</organism>
<feature type="domain" description="Bacterial surface antigen (D15)" evidence="5">
    <location>
        <begin position="288"/>
        <end position="589"/>
    </location>
</feature>
<dbReference type="Pfam" id="PF01103">
    <property type="entry name" value="Omp85"/>
    <property type="match status" value="1"/>
</dbReference>
<dbReference type="EMBL" id="CP151762">
    <property type="protein sequence ID" value="WZU63225.1"/>
    <property type="molecule type" value="Genomic_DNA"/>
</dbReference>
<evidence type="ECO:0000313" key="8">
    <source>
        <dbReference type="Proteomes" id="UP001451782"/>
    </source>
</evidence>
<name>A0AAN0NGL1_9RHOB</name>
<dbReference type="Gene3D" id="2.40.160.50">
    <property type="entry name" value="membrane protein fhac: a member of the omp85/tpsb transporter family"/>
    <property type="match status" value="1"/>
</dbReference>
<evidence type="ECO:0000259" key="6">
    <source>
        <dbReference type="Pfam" id="PF07244"/>
    </source>
</evidence>
<keyword evidence="8" id="KW-1185">Reference proteome</keyword>
<gene>
    <name evidence="7" type="ORF">AABB28_15410</name>
</gene>
<evidence type="ECO:0000256" key="1">
    <source>
        <dbReference type="ARBA" id="ARBA00004370"/>
    </source>
</evidence>
<dbReference type="Gene3D" id="3.10.20.310">
    <property type="entry name" value="membrane protein fhac"/>
    <property type="match status" value="1"/>
</dbReference>
<evidence type="ECO:0000256" key="3">
    <source>
        <dbReference type="ARBA" id="ARBA00022692"/>
    </source>
</evidence>